<proteinExistence type="predicted"/>
<dbReference type="EMBL" id="QVIG01000001">
    <property type="protein sequence ID" value="RGD61225.1"/>
    <property type="molecule type" value="Genomic_DNA"/>
</dbReference>
<dbReference type="RefSeq" id="WP_049657348.1">
    <property type="nucleotide sequence ID" value="NZ_QVIG01000001.1"/>
</dbReference>
<sequence>MTLLPSDVARVLDFLLPEGHPLRAQVPHLRVESRCRCGCSTALFAGVQDGARSEVVAEAAIGSDGEILLFAEDGRLSWLEVCSWTDPKLTLVDAARYLGGEPGRPE</sequence>
<evidence type="ECO:0000313" key="1">
    <source>
        <dbReference type="EMBL" id="RGD61225.1"/>
    </source>
</evidence>
<evidence type="ECO:0000313" key="2">
    <source>
        <dbReference type="Proteomes" id="UP000263377"/>
    </source>
</evidence>
<keyword evidence="2" id="KW-1185">Reference proteome</keyword>
<comment type="caution">
    <text evidence="1">The sequence shown here is derived from an EMBL/GenBank/DDBJ whole genome shotgun (WGS) entry which is preliminary data.</text>
</comment>
<dbReference type="AlphaFoldDB" id="A0A373A1A6"/>
<protein>
    <submittedName>
        <fullName evidence="1">Uncharacterized protein</fullName>
    </submittedName>
</protein>
<gene>
    <name evidence="1" type="ORF">DR950_28745</name>
</gene>
<reference evidence="1 2" key="1">
    <citation type="submission" date="2018-08" db="EMBL/GenBank/DDBJ databases">
        <title>Diversity &amp; Physiological Properties of Lignin-Decomposing Actinobacteria from Soil.</title>
        <authorList>
            <person name="Roh S.G."/>
            <person name="Kim S.B."/>
        </authorList>
    </citation>
    <scope>NUCLEOTIDE SEQUENCE [LARGE SCALE GENOMIC DNA]</scope>
    <source>
        <strain evidence="1 2">MMS17-GH009</strain>
    </source>
</reference>
<accession>A0A373A1A6</accession>
<name>A0A373A1A6_9ACTN</name>
<dbReference type="Proteomes" id="UP000263377">
    <property type="component" value="Unassembled WGS sequence"/>
</dbReference>
<organism evidence="1 2">
    <name type="scientific">Kitasatospora xanthocidica</name>
    <dbReference type="NCBI Taxonomy" id="83382"/>
    <lineage>
        <taxon>Bacteria</taxon>
        <taxon>Bacillati</taxon>
        <taxon>Actinomycetota</taxon>
        <taxon>Actinomycetes</taxon>
        <taxon>Kitasatosporales</taxon>
        <taxon>Streptomycetaceae</taxon>
        <taxon>Kitasatospora</taxon>
    </lineage>
</organism>